<evidence type="ECO:0000256" key="3">
    <source>
        <dbReference type="ARBA" id="ARBA00023163"/>
    </source>
</evidence>
<gene>
    <name evidence="4" type="ORF">GCM10023220_01160</name>
</gene>
<evidence type="ECO:0000256" key="2">
    <source>
        <dbReference type="ARBA" id="ARBA00023125"/>
    </source>
</evidence>
<dbReference type="InterPro" id="IPR016032">
    <property type="entry name" value="Sig_transdc_resp-reg_C-effctor"/>
</dbReference>
<reference evidence="5" key="1">
    <citation type="journal article" date="2019" name="Int. J. Syst. Evol. Microbiol.">
        <title>The Global Catalogue of Microorganisms (GCM) 10K type strain sequencing project: providing services to taxonomists for standard genome sequencing and annotation.</title>
        <authorList>
            <consortium name="The Broad Institute Genomics Platform"/>
            <consortium name="The Broad Institute Genome Sequencing Center for Infectious Disease"/>
            <person name="Wu L."/>
            <person name="Ma J."/>
        </authorList>
    </citation>
    <scope>NUCLEOTIDE SEQUENCE [LARGE SCALE GENOMIC DNA]</scope>
    <source>
        <strain evidence="5">JCM 18081</strain>
    </source>
</reference>
<evidence type="ECO:0000313" key="4">
    <source>
        <dbReference type="EMBL" id="GAA4782342.1"/>
    </source>
</evidence>
<protein>
    <submittedName>
        <fullName evidence="4">DNA-binding protein</fullName>
    </submittedName>
</protein>
<dbReference type="InterPro" id="IPR039420">
    <property type="entry name" value="WalR-like"/>
</dbReference>
<dbReference type="Gene3D" id="1.10.10.10">
    <property type="entry name" value="Winged helix-like DNA-binding domain superfamily/Winged helix DNA-binding domain"/>
    <property type="match status" value="2"/>
</dbReference>
<dbReference type="PANTHER" id="PTHR43214">
    <property type="entry name" value="TWO-COMPONENT RESPONSE REGULATOR"/>
    <property type="match status" value="1"/>
</dbReference>
<dbReference type="GO" id="GO:0003677">
    <property type="term" value="F:DNA binding"/>
    <property type="evidence" value="ECO:0007669"/>
    <property type="project" value="UniProtKB-KW"/>
</dbReference>
<organism evidence="4 5">
    <name type="scientific">Streptomyces ziwulingensis</name>
    <dbReference type="NCBI Taxonomy" id="1045501"/>
    <lineage>
        <taxon>Bacteria</taxon>
        <taxon>Bacillati</taxon>
        <taxon>Actinomycetota</taxon>
        <taxon>Actinomycetes</taxon>
        <taxon>Kitasatosporales</taxon>
        <taxon>Streptomycetaceae</taxon>
        <taxon>Streptomyces</taxon>
    </lineage>
</organism>
<dbReference type="InterPro" id="IPR036388">
    <property type="entry name" value="WH-like_DNA-bd_sf"/>
</dbReference>
<keyword evidence="3" id="KW-0804">Transcription</keyword>
<dbReference type="PANTHER" id="PTHR43214:SF24">
    <property type="entry name" value="TRANSCRIPTIONAL REGULATORY PROTEIN NARL-RELATED"/>
    <property type="match status" value="1"/>
</dbReference>
<accession>A0ABP9AJK0</accession>
<keyword evidence="1" id="KW-0805">Transcription regulation</keyword>
<dbReference type="RefSeq" id="WP_345616701.1">
    <property type="nucleotide sequence ID" value="NZ_BAABIG010000001.1"/>
</dbReference>
<name>A0ABP9AJK0_9ACTN</name>
<proteinExistence type="predicted"/>
<evidence type="ECO:0000313" key="5">
    <source>
        <dbReference type="Proteomes" id="UP001501265"/>
    </source>
</evidence>
<dbReference type="EMBL" id="BAABIG010000001">
    <property type="protein sequence ID" value="GAA4782342.1"/>
    <property type="molecule type" value="Genomic_DNA"/>
</dbReference>
<dbReference type="SUPFAM" id="SSF46894">
    <property type="entry name" value="C-terminal effector domain of the bipartite response regulators"/>
    <property type="match status" value="2"/>
</dbReference>
<comment type="caution">
    <text evidence="4">The sequence shown here is derived from an EMBL/GenBank/DDBJ whole genome shotgun (WGS) entry which is preliminary data.</text>
</comment>
<keyword evidence="2 4" id="KW-0238">DNA-binding</keyword>
<evidence type="ECO:0000256" key="1">
    <source>
        <dbReference type="ARBA" id="ARBA00023015"/>
    </source>
</evidence>
<keyword evidence="5" id="KW-1185">Reference proteome</keyword>
<sequence>MTTSSITPLKPAVRRVAQHLVDGLAPQDIAAATCLAPATIRQYLRQLRASLGCPHRCRPPVIVHFLFASRQATPPRATRPAPELAPQEHRLLKAVAMHSRPDDIAAAAGSTPAYLPGALSALLGKTGAKDATQLIVLAYGWELMTDERSRTTEAGAGAGAGQ</sequence>
<dbReference type="Proteomes" id="UP001501265">
    <property type="component" value="Unassembled WGS sequence"/>
</dbReference>